<feature type="transmembrane region" description="Helical" evidence="1">
    <location>
        <begin position="39"/>
        <end position="57"/>
    </location>
</feature>
<dbReference type="Proteomes" id="UP000262878">
    <property type="component" value="Unassembled WGS sequence"/>
</dbReference>
<gene>
    <name evidence="2" type="ORF">DCR58_03385</name>
</gene>
<dbReference type="AlphaFoldDB" id="A0A348WMP9"/>
<keyword evidence="1" id="KW-0472">Membrane</keyword>
<proteinExistence type="predicted"/>
<name>A0A348WMP9_9GAMM</name>
<keyword evidence="1" id="KW-1133">Transmembrane helix</keyword>
<dbReference type="STRING" id="314276.OS145_11721"/>
<protein>
    <submittedName>
        <fullName evidence="2">Uncharacterized protein</fullName>
    </submittedName>
</protein>
<keyword evidence="1" id="KW-0812">Transmembrane</keyword>
<feature type="transmembrane region" description="Helical" evidence="1">
    <location>
        <begin position="12"/>
        <end position="33"/>
    </location>
</feature>
<evidence type="ECO:0000313" key="3">
    <source>
        <dbReference type="Proteomes" id="UP000262878"/>
    </source>
</evidence>
<dbReference type="RefSeq" id="WP_006955033.1">
    <property type="nucleotide sequence ID" value="NZ_DAIRLQ010000021.1"/>
</dbReference>
<sequence length="67" mass="7570">MADQEKGAWVKRALFELFVVCFPLIIFGMVVLADGSFPTMAGYMLVQLITLIGYILFKNKSTAREHE</sequence>
<evidence type="ECO:0000256" key="1">
    <source>
        <dbReference type="SAM" id="Phobius"/>
    </source>
</evidence>
<accession>A0A348WMP9</accession>
<dbReference type="EMBL" id="DMUP01000072">
    <property type="protein sequence ID" value="HAR55811.1"/>
    <property type="molecule type" value="Genomic_DNA"/>
</dbReference>
<evidence type="ECO:0000313" key="2">
    <source>
        <dbReference type="EMBL" id="HAR55811.1"/>
    </source>
</evidence>
<comment type="caution">
    <text evidence="2">The sequence shown here is derived from an EMBL/GenBank/DDBJ whole genome shotgun (WGS) entry which is preliminary data.</text>
</comment>
<organism evidence="2 3">
    <name type="scientific">Idiomarina baltica</name>
    <dbReference type="NCBI Taxonomy" id="190892"/>
    <lineage>
        <taxon>Bacteria</taxon>
        <taxon>Pseudomonadati</taxon>
        <taxon>Pseudomonadota</taxon>
        <taxon>Gammaproteobacteria</taxon>
        <taxon>Alteromonadales</taxon>
        <taxon>Idiomarinaceae</taxon>
        <taxon>Idiomarina</taxon>
    </lineage>
</organism>
<reference evidence="2 3" key="1">
    <citation type="journal article" date="2018" name="Nat. Biotechnol.">
        <title>A standardized bacterial taxonomy based on genome phylogeny substantially revises the tree of life.</title>
        <authorList>
            <person name="Parks D.H."/>
            <person name="Chuvochina M."/>
            <person name="Waite D.W."/>
            <person name="Rinke C."/>
            <person name="Skarshewski A."/>
            <person name="Chaumeil P.A."/>
            <person name="Hugenholtz P."/>
        </authorList>
    </citation>
    <scope>NUCLEOTIDE SEQUENCE [LARGE SCALE GENOMIC DNA]</scope>
    <source>
        <strain evidence="2">UBA9360</strain>
    </source>
</reference>